<dbReference type="InterPro" id="IPR002018">
    <property type="entry name" value="CarbesteraseB"/>
</dbReference>
<dbReference type="InterPro" id="IPR029058">
    <property type="entry name" value="AB_hydrolase_fold"/>
</dbReference>
<evidence type="ECO:0000256" key="1">
    <source>
        <dbReference type="ARBA" id="ARBA00005964"/>
    </source>
</evidence>
<reference evidence="6" key="1">
    <citation type="submission" date="2022-03" db="EMBL/GenBank/DDBJ databases">
        <authorList>
            <person name="Sayadi A."/>
        </authorList>
    </citation>
    <scope>NUCLEOTIDE SEQUENCE</scope>
</reference>
<accession>A0A9P0LG48</accession>
<dbReference type="EMBL" id="CAKOFQ010007300">
    <property type="protein sequence ID" value="CAH1997710.1"/>
    <property type="molecule type" value="Genomic_DNA"/>
</dbReference>
<dbReference type="InterPro" id="IPR019819">
    <property type="entry name" value="Carboxylesterase_B_CS"/>
</dbReference>
<dbReference type="Proteomes" id="UP001152888">
    <property type="component" value="Unassembled WGS sequence"/>
</dbReference>
<dbReference type="SUPFAM" id="SSF53474">
    <property type="entry name" value="alpha/beta-Hydrolases"/>
    <property type="match status" value="1"/>
</dbReference>
<dbReference type="OrthoDB" id="6846267at2759"/>
<comment type="caution">
    <text evidence="6">The sequence shown here is derived from an EMBL/GenBank/DDBJ whole genome shotgun (WGS) entry which is preliminary data.</text>
</comment>
<proteinExistence type="inferred from homology"/>
<evidence type="ECO:0000256" key="3">
    <source>
        <dbReference type="ARBA" id="ARBA00022801"/>
    </source>
</evidence>
<keyword evidence="4" id="KW-0325">Glycoprotein</keyword>
<keyword evidence="7" id="KW-1185">Reference proteome</keyword>
<keyword evidence="2" id="KW-0719">Serine esterase</keyword>
<evidence type="ECO:0000313" key="6">
    <source>
        <dbReference type="EMBL" id="CAH1997710.1"/>
    </source>
</evidence>
<organism evidence="6 7">
    <name type="scientific">Acanthoscelides obtectus</name>
    <name type="common">Bean weevil</name>
    <name type="synonym">Bruchus obtectus</name>
    <dbReference type="NCBI Taxonomy" id="200917"/>
    <lineage>
        <taxon>Eukaryota</taxon>
        <taxon>Metazoa</taxon>
        <taxon>Ecdysozoa</taxon>
        <taxon>Arthropoda</taxon>
        <taxon>Hexapoda</taxon>
        <taxon>Insecta</taxon>
        <taxon>Pterygota</taxon>
        <taxon>Neoptera</taxon>
        <taxon>Endopterygota</taxon>
        <taxon>Coleoptera</taxon>
        <taxon>Polyphaga</taxon>
        <taxon>Cucujiformia</taxon>
        <taxon>Chrysomeloidea</taxon>
        <taxon>Chrysomelidae</taxon>
        <taxon>Bruchinae</taxon>
        <taxon>Bruchini</taxon>
        <taxon>Acanthoscelides</taxon>
    </lineage>
</organism>
<name>A0A9P0LG48_ACAOB</name>
<keyword evidence="3" id="KW-0378">Hydrolase</keyword>
<evidence type="ECO:0000256" key="2">
    <source>
        <dbReference type="ARBA" id="ARBA00022487"/>
    </source>
</evidence>
<protein>
    <recommendedName>
        <fullName evidence="5">Carboxylesterase type B domain-containing protein</fullName>
    </recommendedName>
</protein>
<dbReference type="GO" id="GO:0052689">
    <property type="term" value="F:carboxylic ester hydrolase activity"/>
    <property type="evidence" value="ECO:0007669"/>
    <property type="project" value="UniProtKB-KW"/>
</dbReference>
<evidence type="ECO:0000256" key="4">
    <source>
        <dbReference type="ARBA" id="ARBA00023180"/>
    </source>
</evidence>
<dbReference type="PROSITE" id="PS00941">
    <property type="entry name" value="CARBOXYLESTERASE_B_2"/>
    <property type="match status" value="1"/>
</dbReference>
<gene>
    <name evidence="6" type="ORF">ACAOBT_LOCUS23910</name>
</gene>
<comment type="similarity">
    <text evidence="1">Belongs to the type-B carboxylesterase/lipase family.</text>
</comment>
<dbReference type="AlphaFoldDB" id="A0A9P0LG48"/>
<sequence>MNLYSVSSGFFLGEEDCLYLNVYIPVTKQLNKLDVVIHIHGGGYISGYSNEYLGEKYVMDRDLILVTFNYRLGALGFLSTEDEVVPGNNGLRDQTLVLQWVQSNIESFNGNPKSVTLTGFSAGAASLHLHYLTSHSKGLFHRGMSLSGSALNPWTIRLNPLENAKRLAKSVGCDMDDTKKMVMCLKTRPASQLVEHTEGLHDFGGMPFCLFPPVVDKHAKKPFLEDLPENLLKAGRVLDVPWMVSYTKEDGLIASLVVMHLIKKLNEQWNEVGHYILQTDDAPHSAQQEALRKVKERYASSGEDMTFEDLTKLETDVLLGVGIERSIQLHAAAVKSPVYFNRFGYSGQNSFKALLGAEDIEGVCHGDDMVYFFGGMIFKALSDNDIKMKDVCLDILYTFAHSGKPKALDKEWEPTSEKLKYHVIDNPERIEVKIKTDYSDHKFWKQMKILEKSHLLSHVKDEL</sequence>
<dbReference type="Gene3D" id="3.40.50.1820">
    <property type="entry name" value="alpha/beta hydrolase"/>
    <property type="match status" value="1"/>
</dbReference>
<dbReference type="PANTHER" id="PTHR43142:SF1">
    <property type="entry name" value="CARBOXYLIC ESTER HYDROLASE"/>
    <property type="match status" value="1"/>
</dbReference>
<feature type="domain" description="Carboxylesterase type B" evidence="5">
    <location>
        <begin position="13"/>
        <end position="436"/>
    </location>
</feature>
<evidence type="ECO:0000313" key="7">
    <source>
        <dbReference type="Proteomes" id="UP001152888"/>
    </source>
</evidence>
<dbReference type="Pfam" id="PF00135">
    <property type="entry name" value="COesterase"/>
    <property type="match status" value="1"/>
</dbReference>
<dbReference type="PANTHER" id="PTHR43142">
    <property type="entry name" value="CARBOXYLIC ESTER HYDROLASE"/>
    <property type="match status" value="1"/>
</dbReference>
<evidence type="ECO:0000259" key="5">
    <source>
        <dbReference type="Pfam" id="PF00135"/>
    </source>
</evidence>